<evidence type="ECO:0000313" key="3">
    <source>
        <dbReference type="EMBL" id="ABM04503.1"/>
    </source>
</evidence>
<dbReference type="RefSeq" id="WP_011771058.1">
    <property type="nucleotide sequence ID" value="NC_008709.1"/>
</dbReference>
<feature type="compositionally biased region" description="Basic and acidic residues" evidence="1">
    <location>
        <begin position="50"/>
        <end position="63"/>
    </location>
</feature>
<sequence length="146" mass="17451">MNIIKKLRRKSKMVIITGSLLFGLTLIPATSFAGNDNHQGNRNGKSQQVNKDHHEGRRNDESQQLHNQQRNHHAENIRERHNRVRHHMKHKRSDHRKHKYSDHGKHRNRHHNRPHYVVINKDHHRSRRLGIQIGVRSGNFDIVFRD</sequence>
<proteinExistence type="predicted"/>
<dbReference type="Proteomes" id="UP000000639">
    <property type="component" value="Chromosome"/>
</dbReference>
<name>A1SYD8_PSYIN</name>
<dbReference type="OrthoDB" id="9847115at2"/>
<accession>A1SYD8</accession>
<keyword evidence="2" id="KW-0732">Signal</keyword>
<gene>
    <name evidence="3" type="ordered locus">Ping_2796</name>
</gene>
<protein>
    <submittedName>
        <fullName evidence="3">Uncharacterized protein</fullName>
    </submittedName>
</protein>
<evidence type="ECO:0000256" key="2">
    <source>
        <dbReference type="SAM" id="SignalP"/>
    </source>
</evidence>
<dbReference type="EMBL" id="CP000510">
    <property type="protein sequence ID" value="ABM04503.1"/>
    <property type="molecule type" value="Genomic_DNA"/>
</dbReference>
<feature type="signal peptide" evidence="2">
    <location>
        <begin position="1"/>
        <end position="33"/>
    </location>
</feature>
<evidence type="ECO:0000256" key="1">
    <source>
        <dbReference type="SAM" id="MobiDB-lite"/>
    </source>
</evidence>
<feature type="compositionally biased region" description="Polar residues" evidence="1">
    <location>
        <begin position="34"/>
        <end position="49"/>
    </location>
</feature>
<reference evidence="3 4" key="1">
    <citation type="submission" date="2007-01" db="EMBL/GenBank/DDBJ databases">
        <title>Complete sequence of Psychromonas ingrahamii 37.</title>
        <authorList>
            <consortium name="US DOE Joint Genome Institute"/>
            <person name="Copeland A."/>
            <person name="Lucas S."/>
            <person name="Lapidus A."/>
            <person name="Barry K."/>
            <person name="Detter J.C."/>
            <person name="Glavina del Rio T."/>
            <person name="Hammon N."/>
            <person name="Israni S."/>
            <person name="Dalin E."/>
            <person name="Tice H."/>
            <person name="Pitluck S."/>
            <person name="Thompson L.S."/>
            <person name="Brettin T."/>
            <person name="Bruce D."/>
            <person name="Han C."/>
            <person name="Tapia R."/>
            <person name="Schmutz J."/>
            <person name="Larimer F."/>
            <person name="Land M."/>
            <person name="Hauser L."/>
            <person name="Kyrpides N."/>
            <person name="Ivanova N."/>
            <person name="Staley J."/>
            <person name="Richardson P."/>
        </authorList>
    </citation>
    <scope>NUCLEOTIDE SEQUENCE [LARGE SCALE GENOMIC DNA]</scope>
    <source>
        <strain evidence="3 4">37</strain>
    </source>
</reference>
<feature type="chain" id="PRO_5002638025" evidence="2">
    <location>
        <begin position="34"/>
        <end position="146"/>
    </location>
</feature>
<dbReference type="HOGENOM" id="CLU_1775877_0_0_6"/>
<feature type="compositionally biased region" description="Basic residues" evidence="1">
    <location>
        <begin position="80"/>
        <end position="111"/>
    </location>
</feature>
<keyword evidence="4" id="KW-1185">Reference proteome</keyword>
<feature type="region of interest" description="Disordered" evidence="1">
    <location>
        <begin position="34"/>
        <end position="111"/>
    </location>
</feature>
<dbReference type="AlphaFoldDB" id="A1SYD8"/>
<evidence type="ECO:0000313" key="4">
    <source>
        <dbReference type="Proteomes" id="UP000000639"/>
    </source>
</evidence>
<dbReference type="KEGG" id="pin:Ping_2796"/>
<organism evidence="3 4">
    <name type="scientific">Psychromonas ingrahamii (strain DSM 17664 / CCUG 51855 / 37)</name>
    <dbReference type="NCBI Taxonomy" id="357804"/>
    <lineage>
        <taxon>Bacteria</taxon>
        <taxon>Pseudomonadati</taxon>
        <taxon>Pseudomonadota</taxon>
        <taxon>Gammaproteobacteria</taxon>
        <taxon>Alteromonadales</taxon>
        <taxon>Psychromonadaceae</taxon>
        <taxon>Psychromonas</taxon>
    </lineage>
</organism>